<dbReference type="Proteomes" id="UP000041254">
    <property type="component" value="Unassembled WGS sequence"/>
</dbReference>
<dbReference type="PhylomeDB" id="A0A0G4FLG0"/>
<sequence>MEQRGILVQAQAASQAAVRRGNVGYQLMKEVPGMIGVFVSHDGGQTWMQSLPGDWEVSILLGGDVLLASHKDGTIAFSRYSTDWGLNWHPVAMAEITRDATLWLHRVLASPPHTSAQVLVWTTGRPHTPWEPLDMVKGKGMAAVVGGQKQQLAFRPYLVAIDFDGVFDRECKCWDSIDLTASDFEDWPKEADRCHMGQTVYLVRRKPAAACRSGNHLAEAVSFTACKCTSEDFECDYGFERGRGSDGGQPPTCHPIDDSVYPDPTNATELCAHRGEPHAFVSKGFVRIPGDRCVGGEAWAPEKVICPANIGIAGILHRLERSHYLILAFLLVGVIVYFILKTSDKDRQLWRRLIASAASHASLFTSRHKLDTDEDTEYTLVDTRAPEDHHPRAASSRRVAYRQLQLQERSSAGRGDLDPREWLEEDEGEGRRARRPLRRPSRGENVFRLTSCLQDEFEQELDGMMRQETYA</sequence>
<evidence type="ECO:0000313" key="7">
    <source>
        <dbReference type="Proteomes" id="UP000041254"/>
    </source>
</evidence>
<accession>A0A0G4FLG0</accession>
<evidence type="ECO:0000259" key="4">
    <source>
        <dbReference type="Pfam" id="PF15901"/>
    </source>
</evidence>
<dbReference type="InParanoid" id="A0A0G4FLG0"/>
<organism evidence="6 7">
    <name type="scientific">Vitrella brassicaformis (strain CCMP3155)</name>
    <dbReference type="NCBI Taxonomy" id="1169540"/>
    <lineage>
        <taxon>Eukaryota</taxon>
        <taxon>Sar</taxon>
        <taxon>Alveolata</taxon>
        <taxon>Colpodellida</taxon>
        <taxon>Vitrellaceae</taxon>
        <taxon>Vitrella</taxon>
    </lineage>
</organism>
<dbReference type="OrthoDB" id="443634at2759"/>
<dbReference type="InterPro" id="IPR050310">
    <property type="entry name" value="VPS10-sortilin"/>
</dbReference>
<dbReference type="AlphaFoldDB" id="A0A0G4FLG0"/>
<reference evidence="6 7" key="1">
    <citation type="submission" date="2014-11" db="EMBL/GenBank/DDBJ databases">
        <authorList>
            <person name="Zhu J."/>
            <person name="Qi W."/>
            <person name="Song R."/>
        </authorList>
    </citation>
    <scope>NUCLEOTIDE SEQUENCE [LARGE SCALE GENOMIC DNA]</scope>
</reference>
<protein>
    <recommendedName>
        <fullName evidence="8">VPS10 domain-containing protein</fullName>
    </recommendedName>
</protein>
<dbReference type="Pfam" id="PF15901">
    <property type="entry name" value="Sortilin_C"/>
    <property type="match status" value="1"/>
</dbReference>
<dbReference type="InterPro" id="IPR036278">
    <property type="entry name" value="Sialidase_sf"/>
</dbReference>
<dbReference type="PANTHER" id="PTHR12106:SF27">
    <property type="entry name" value="SORTILIN-RELATED RECEPTOR"/>
    <property type="match status" value="1"/>
</dbReference>
<dbReference type="InterPro" id="IPR031777">
    <property type="entry name" value="Sortilin_C"/>
</dbReference>
<feature type="transmembrane region" description="Helical" evidence="3">
    <location>
        <begin position="322"/>
        <end position="340"/>
    </location>
</feature>
<dbReference type="Pfam" id="PF15902">
    <property type="entry name" value="Sortilin-Vps10"/>
    <property type="match status" value="1"/>
</dbReference>
<evidence type="ECO:0000313" key="6">
    <source>
        <dbReference type="EMBL" id="CEM14758.1"/>
    </source>
</evidence>
<evidence type="ECO:0008006" key="8">
    <source>
        <dbReference type="Google" id="ProtNLM"/>
    </source>
</evidence>
<evidence type="ECO:0000256" key="1">
    <source>
        <dbReference type="ARBA" id="ARBA00022737"/>
    </source>
</evidence>
<proteinExistence type="predicted"/>
<name>A0A0G4FLG0_VITBC</name>
<dbReference type="EMBL" id="CDMY01000457">
    <property type="protein sequence ID" value="CEM14758.1"/>
    <property type="molecule type" value="Genomic_DNA"/>
</dbReference>
<dbReference type="Gene3D" id="3.30.60.270">
    <property type="match status" value="1"/>
</dbReference>
<dbReference type="GO" id="GO:0016020">
    <property type="term" value="C:membrane"/>
    <property type="evidence" value="ECO:0007669"/>
    <property type="project" value="TreeGrafter"/>
</dbReference>
<dbReference type="VEuPathDB" id="CryptoDB:Vbra_21477"/>
<evidence type="ECO:0000259" key="5">
    <source>
        <dbReference type="Pfam" id="PF15902"/>
    </source>
</evidence>
<gene>
    <name evidence="6" type="ORF">Vbra_21477</name>
</gene>
<feature type="domain" description="Sortilin C-terminal" evidence="4">
    <location>
        <begin position="144"/>
        <end position="306"/>
    </location>
</feature>
<feature type="domain" description="Sortilin N-terminal" evidence="5">
    <location>
        <begin position="20"/>
        <end position="95"/>
    </location>
</feature>
<dbReference type="InterPro" id="IPR031778">
    <property type="entry name" value="Sortilin_N"/>
</dbReference>
<dbReference type="GO" id="GO:0006892">
    <property type="term" value="P:post-Golgi vesicle-mediated transport"/>
    <property type="evidence" value="ECO:0007669"/>
    <property type="project" value="TreeGrafter"/>
</dbReference>
<keyword evidence="7" id="KW-1185">Reference proteome</keyword>
<dbReference type="SUPFAM" id="SSF50939">
    <property type="entry name" value="Sialidases"/>
    <property type="match status" value="1"/>
</dbReference>
<feature type="region of interest" description="Disordered" evidence="2">
    <location>
        <begin position="409"/>
        <end position="440"/>
    </location>
</feature>
<keyword evidence="3" id="KW-1133">Transmembrane helix</keyword>
<keyword evidence="3" id="KW-0472">Membrane</keyword>
<keyword evidence="1" id="KW-0677">Repeat</keyword>
<dbReference type="PANTHER" id="PTHR12106">
    <property type="entry name" value="SORTILIN RELATED"/>
    <property type="match status" value="1"/>
</dbReference>
<evidence type="ECO:0000256" key="2">
    <source>
        <dbReference type="SAM" id="MobiDB-lite"/>
    </source>
</evidence>
<keyword evidence="3" id="KW-0812">Transmembrane</keyword>
<dbReference type="GO" id="GO:0005794">
    <property type="term" value="C:Golgi apparatus"/>
    <property type="evidence" value="ECO:0007669"/>
    <property type="project" value="TreeGrafter"/>
</dbReference>
<dbReference type="STRING" id="1169540.A0A0G4FLG0"/>
<evidence type="ECO:0000256" key="3">
    <source>
        <dbReference type="SAM" id="Phobius"/>
    </source>
</evidence>